<comment type="caution">
    <text evidence="3">The sequence shown here is derived from an EMBL/GenBank/DDBJ whole genome shotgun (WGS) entry which is preliminary data.</text>
</comment>
<reference evidence="3" key="1">
    <citation type="submission" date="2017-10" db="EMBL/GenBank/DDBJ databases">
        <title>Draft genome sequence of the planktic cyanobacteria Tychonema bourrellyi isolated from alpine lentic freshwater.</title>
        <authorList>
            <person name="Tett A."/>
            <person name="Armanini F."/>
            <person name="Asnicar F."/>
            <person name="Boscaini A."/>
            <person name="Pasolli E."/>
            <person name="Zolfo M."/>
            <person name="Donati C."/>
            <person name="Salmaso N."/>
            <person name="Segata N."/>
        </authorList>
    </citation>
    <scope>NUCLEOTIDE SEQUENCE</scope>
    <source>
        <strain evidence="3">FEM_GT703</strain>
    </source>
</reference>
<comment type="similarity">
    <text evidence="1">Belongs to the PemK/MazF family.</text>
</comment>
<dbReference type="RefSeq" id="WP_096829399.1">
    <property type="nucleotide sequence ID" value="NZ_NXIB02000029.1"/>
</dbReference>
<dbReference type="Gene3D" id="2.30.30.110">
    <property type="match status" value="1"/>
</dbReference>
<sequence length="118" mass="12877">MKPGDIVLIRFPQADLKQGKLRPALVIAIAPGRHPDLLLALVSSRIDQSTAGFDEIIHLVDPDYIATGLKVTSVVRLGRLASVQSSVVNACLGSISNERLIQIKNRLIDWLQNSLQSK</sequence>
<protein>
    <submittedName>
        <fullName evidence="3">Type II toxin-antitoxin system PemK/MazF family toxin</fullName>
    </submittedName>
</protein>
<dbReference type="OrthoDB" id="129822at2"/>
<proteinExistence type="inferred from homology"/>
<dbReference type="InterPro" id="IPR003477">
    <property type="entry name" value="PemK-like"/>
</dbReference>
<dbReference type="Proteomes" id="UP000226442">
    <property type="component" value="Unassembled WGS sequence"/>
</dbReference>
<dbReference type="InterPro" id="IPR011067">
    <property type="entry name" value="Plasmid_toxin/cell-grow_inhib"/>
</dbReference>
<evidence type="ECO:0000313" key="4">
    <source>
        <dbReference type="Proteomes" id="UP000226442"/>
    </source>
</evidence>
<evidence type="ECO:0000256" key="1">
    <source>
        <dbReference type="ARBA" id="ARBA00007521"/>
    </source>
</evidence>
<accession>A0A2G4F348</accession>
<evidence type="ECO:0000256" key="2">
    <source>
        <dbReference type="ARBA" id="ARBA00022649"/>
    </source>
</evidence>
<dbReference type="Pfam" id="PF02452">
    <property type="entry name" value="PemK_toxin"/>
    <property type="match status" value="1"/>
</dbReference>
<dbReference type="EMBL" id="NXIB02000029">
    <property type="protein sequence ID" value="PHX56168.1"/>
    <property type="molecule type" value="Genomic_DNA"/>
</dbReference>
<keyword evidence="4" id="KW-1185">Reference proteome</keyword>
<organism evidence="3 4">
    <name type="scientific">Tychonema bourrellyi FEM_GT703</name>
    <dbReference type="NCBI Taxonomy" id="2040638"/>
    <lineage>
        <taxon>Bacteria</taxon>
        <taxon>Bacillati</taxon>
        <taxon>Cyanobacteriota</taxon>
        <taxon>Cyanophyceae</taxon>
        <taxon>Oscillatoriophycideae</taxon>
        <taxon>Oscillatoriales</taxon>
        <taxon>Microcoleaceae</taxon>
        <taxon>Tychonema</taxon>
    </lineage>
</organism>
<evidence type="ECO:0000313" key="3">
    <source>
        <dbReference type="EMBL" id="PHX56168.1"/>
    </source>
</evidence>
<dbReference type="GO" id="GO:0003677">
    <property type="term" value="F:DNA binding"/>
    <property type="evidence" value="ECO:0007669"/>
    <property type="project" value="InterPro"/>
</dbReference>
<name>A0A2G4F348_9CYAN</name>
<dbReference type="SUPFAM" id="SSF50118">
    <property type="entry name" value="Cell growth inhibitor/plasmid maintenance toxic component"/>
    <property type="match status" value="1"/>
</dbReference>
<dbReference type="AlphaFoldDB" id="A0A2G4F348"/>
<keyword evidence="2" id="KW-1277">Toxin-antitoxin system</keyword>
<gene>
    <name evidence="3" type="ORF">CP500_006910</name>
</gene>